<accession>A0A428MH92</accession>
<keyword evidence="1" id="KW-0472">Membrane</keyword>
<comment type="caution">
    <text evidence="2">The sequence shown here is derived from an EMBL/GenBank/DDBJ whole genome shotgun (WGS) entry which is preliminary data.</text>
</comment>
<evidence type="ECO:0000313" key="3">
    <source>
        <dbReference type="Proteomes" id="UP000269669"/>
    </source>
</evidence>
<dbReference type="AlphaFoldDB" id="A0A428MH92"/>
<sequence>MASRTSFLAKLIGLYSILAALSMSIRGQGTVQMVTEILHDSSLMFLLGVITLIAGLAMVLAHNVWSGGALRVTVTLIGWITLIKGLLFLFLPAGDEAGFFLGVMHYQQLFYVYVSFALVLGLWFTYCGFAVKERA</sequence>
<reference evidence="2 3" key="1">
    <citation type="submission" date="2018-12" db="EMBL/GenBank/DDBJ databases">
        <title>Sequencing of bacterial isolates from soil warming experiment in Harvard Forest, Massachusetts, USA.</title>
        <authorList>
            <person name="Deangelis K."/>
        </authorList>
    </citation>
    <scope>NUCLEOTIDE SEQUENCE [LARGE SCALE GENOMIC DNA]</scope>
    <source>
        <strain evidence="2 3">EB153</strain>
    </source>
</reference>
<feature type="transmembrane region" description="Helical" evidence="1">
    <location>
        <begin position="110"/>
        <end position="131"/>
    </location>
</feature>
<feature type="transmembrane region" description="Helical" evidence="1">
    <location>
        <begin position="68"/>
        <end position="90"/>
    </location>
</feature>
<dbReference type="Proteomes" id="UP000269669">
    <property type="component" value="Unassembled WGS sequence"/>
</dbReference>
<dbReference type="RefSeq" id="WP_125484911.1">
    <property type="nucleotide sequence ID" value="NZ_RSDW01000001.1"/>
</dbReference>
<dbReference type="OrthoDB" id="2915162at2"/>
<keyword evidence="3" id="KW-1185">Reference proteome</keyword>
<evidence type="ECO:0000256" key="1">
    <source>
        <dbReference type="SAM" id="Phobius"/>
    </source>
</evidence>
<dbReference type="EMBL" id="RSDW01000001">
    <property type="protein sequence ID" value="RSL16278.1"/>
    <property type="molecule type" value="Genomic_DNA"/>
</dbReference>
<name>A0A428MH92_9BACT</name>
<feature type="transmembrane region" description="Helical" evidence="1">
    <location>
        <begin position="43"/>
        <end position="61"/>
    </location>
</feature>
<keyword evidence="1" id="KW-1133">Transmembrane helix</keyword>
<evidence type="ECO:0000313" key="2">
    <source>
        <dbReference type="EMBL" id="RSL16278.1"/>
    </source>
</evidence>
<gene>
    <name evidence="2" type="ORF">EDE15_1789</name>
</gene>
<organism evidence="2 3">
    <name type="scientific">Edaphobacter aggregans</name>
    <dbReference type="NCBI Taxonomy" id="570835"/>
    <lineage>
        <taxon>Bacteria</taxon>
        <taxon>Pseudomonadati</taxon>
        <taxon>Acidobacteriota</taxon>
        <taxon>Terriglobia</taxon>
        <taxon>Terriglobales</taxon>
        <taxon>Acidobacteriaceae</taxon>
        <taxon>Edaphobacter</taxon>
    </lineage>
</organism>
<keyword evidence="1" id="KW-0812">Transmembrane</keyword>
<proteinExistence type="predicted"/>
<protein>
    <submittedName>
        <fullName evidence="2">Uncharacterized protein</fullName>
    </submittedName>
</protein>